<dbReference type="InterPro" id="IPR000195">
    <property type="entry name" value="Rab-GAP-TBC_dom"/>
</dbReference>
<dbReference type="PANTHER" id="PTHR47219">
    <property type="entry name" value="RAB GTPASE-ACTIVATING PROTEIN 1-LIKE"/>
    <property type="match status" value="1"/>
</dbReference>
<dbReference type="AlphaFoldDB" id="A0A1V9YPI1"/>
<dbReference type="OrthoDB" id="78246at2759"/>
<dbReference type="Proteomes" id="UP000243579">
    <property type="component" value="Unassembled WGS sequence"/>
</dbReference>
<dbReference type="SMART" id="SM00164">
    <property type="entry name" value="TBC"/>
    <property type="match status" value="1"/>
</dbReference>
<dbReference type="Pfam" id="PF00566">
    <property type="entry name" value="RabGAP-TBC"/>
    <property type="match status" value="1"/>
</dbReference>
<sequence>MQRRLECAASVHSWEAVDLHVEEAKAMGRQLVCDLERLLQRIADSIMERTSARSVKEVLLTTLPPCFLGVFAYLTTADVGRCHCVAAAWHAVLACDGVLSRSITTPAARWRYWRHFAPLHELDYTLFLQPSVHDELIGKEVARTTFYPKELLYPESKPHGYLYRLGSSVSPSPLLLELQAKLTAVFQAAACFNPHTGYGHGMSFTGAALLTCLGYDEVATFTAWCLLLEHRCMAGLWEGAAFGAGLDYRLHQLTHCMLTYLPAMSKMLAVHGVATPMFASSWVLSLFLHERSLPPAVLAHVLDAFVQEGWPAMFAIYVGLLVVHEEEVLQSSSDLLQTLLSLPRRLGDHGLGRYRLVAYTMLTPPLASLLAAYEADMAPPP</sequence>
<keyword evidence="3" id="KW-1185">Reference proteome</keyword>
<protein>
    <recommendedName>
        <fullName evidence="1">Rab-GAP TBC domain-containing protein</fullName>
    </recommendedName>
</protein>
<evidence type="ECO:0000259" key="1">
    <source>
        <dbReference type="PROSITE" id="PS50086"/>
    </source>
</evidence>
<evidence type="ECO:0000313" key="3">
    <source>
        <dbReference type="Proteomes" id="UP000243579"/>
    </source>
</evidence>
<dbReference type="GO" id="GO:0031267">
    <property type="term" value="F:small GTPase binding"/>
    <property type="evidence" value="ECO:0007669"/>
    <property type="project" value="TreeGrafter"/>
</dbReference>
<dbReference type="Gene3D" id="1.10.472.80">
    <property type="entry name" value="Ypt/Rab-GAP domain of gyp1p, domain 3"/>
    <property type="match status" value="1"/>
</dbReference>
<feature type="domain" description="Rab-GAP TBC" evidence="1">
    <location>
        <begin position="103"/>
        <end position="309"/>
    </location>
</feature>
<name>A0A1V9YPI1_ACHHY</name>
<dbReference type="Gene3D" id="1.10.8.270">
    <property type="entry name" value="putative rabgap domain of human tbc1 domain family member 14 like domains"/>
    <property type="match status" value="1"/>
</dbReference>
<comment type="caution">
    <text evidence="2">The sequence shown here is derived from an EMBL/GenBank/DDBJ whole genome shotgun (WGS) entry which is preliminary data.</text>
</comment>
<accession>A0A1V9YPI1</accession>
<dbReference type="EMBL" id="JNBR01001434">
    <property type="protein sequence ID" value="OQR87547.1"/>
    <property type="molecule type" value="Genomic_DNA"/>
</dbReference>
<proteinExistence type="predicted"/>
<dbReference type="STRING" id="1202772.A0A1V9YPI1"/>
<gene>
    <name evidence="2" type="ORF">ACHHYP_08542</name>
</gene>
<dbReference type="InterPro" id="IPR035969">
    <property type="entry name" value="Rab-GAP_TBC_sf"/>
</dbReference>
<dbReference type="GO" id="GO:0005096">
    <property type="term" value="F:GTPase activator activity"/>
    <property type="evidence" value="ECO:0007669"/>
    <property type="project" value="TreeGrafter"/>
</dbReference>
<dbReference type="PROSITE" id="PS50086">
    <property type="entry name" value="TBC_RABGAP"/>
    <property type="match status" value="1"/>
</dbReference>
<dbReference type="SUPFAM" id="SSF47923">
    <property type="entry name" value="Ypt/Rab-GAP domain of gyp1p"/>
    <property type="match status" value="2"/>
</dbReference>
<reference evidence="2 3" key="1">
    <citation type="journal article" date="2014" name="Genome Biol. Evol.">
        <title>The secreted proteins of Achlya hypogyna and Thraustotheca clavata identify the ancestral oomycete secretome and reveal gene acquisitions by horizontal gene transfer.</title>
        <authorList>
            <person name="Misner I."/>
            <person name="Blouin N."/>
            <person name="Leonard G."/>
            <person name="Richards T.A."/>
            <person name="Lane C.E."/>
        </authorList>
    </citation>
    <scope>NUCLEOTIDE SEQUENCE [LARGE SCALE GENOMIC DNA]</scope>
    <source>
        <strain evidence="2 3">ATCC 48635</strain>
    </source>
</reference>
<organism evidence="2 3">
    <name type="scientific">Achlya hypogyna</name>
    <name type="common">Oomycete</name>
    <name type="synonym">Protoachlya hypogyna</name>
    <dbReference type="NCBI Taxonomy" id="1202772"/>
    <lineage>
        <taxon>Eukaryota</taxon>
        <taxon>Sar</taxon>
        <taxon>Stramenopiles</taxon>
        <taxon>Oomycota</taxon>
        <taxon>Saprolegniomycetes</taxon>
        <taxon>Saprolegniales</taxon>
        <taxon>Achlyaceae</taxon>
        <taxon>Achlya</taxon>
    </lineage>
</organism>
<evidence type="ECO:0000313" key="2">
    <source>
        <dbReference type="EMBL" id="OQR87547.1"/>
    </source>
</evidence>
<dbReference type="InterPro" id="IPR050302">
    <property type="entry name" value="Rab_GAP_TBC_domain"/>
</dbReference>
<dbReference type="PANTHER" id="PTHR47219:SF9">
    <property type="entry name" value="GTPASE ACTIVATING PROTEIN AND CENTROSOME-ASSOCIATED, ISOFORM B"/>
    <property type="match status" value="1"/>
</dbReference>